<evidence type="ECO:0000313" key="1">
    <source>
        <dbReference type="EMBL" id="MDF1612692.1"/>
    </source>
</evidence>
<reference evidence="1" key="1">
    <citation type="submission" date="2023-03" db="EMBL/GenBank/DDBJ databases">
        <title>Stygiobacter electus gen. nov., sp. nov., facultatively anaerobic thermotolerant bacterium of the class Ignavibacteria from a well of Yessentuki mineral water deposit.</title>
        <authorList>
            <person name="Podosokorskaya O.A."/>
            <person name="Elcheninov A.G."/>
            <person name="Petrova N.F."/>
            <person name="Zavarzina D.G."/>
            <person name="Kublanov I.V."/>
            <person name="Merkel A.Y."/>
        </authorList>
    </citation>
    <scope>NUCLEOTIDE SEQUENCE</scope>
    <source>
        <strain evidence="1">09-Me</strain>
    </source>
</reference>
<organism evidence="1 2">
    <name type="scientific">Stygiobacter electus</name>
    <dbReference type="NCBI Taxonomy" id="3032292"/>
    <lineage>
        <taxon>Bacteria</taxon>
        <taxon>Pseudomonadati</taxon>
        <taxon>Ignavibacteriota</taxon>
        <taxon>Ignavibacteria</taxon>
        <taxon>Ignavibacteriales</taxon>
        <taxon>Melioribacteraceae</taxon>
        <taxon>Stygiobacter</taxon>
    </lineage>
</organism>
<dbReference type="AlphaFoldDB" id="A0AAE3TET6"/>
<keyword evidence="2" id="KW-1185">Reference proteome</keyword>
<dbReference type="RefSeq" id="WP_321536463.1">
    <property type="nucleotide sequence ID" value="NZ_JARGDL010000017.1"/>
</dbReference>
<dbReference type="EMBL" id="JARGDL010000017">
    <property type="protein sequence ID" value="MDF1612692.1"/>
    <property type="molecule type" value="Genomic_DNA"/>
</dbReference>
<gene>
    <name evidence="1" type="ORF">P0M35_11065</name>
</gene>
<proteinExistence type="predicted"/>
<sequence>MKTRIFTISLLYFILWSLNFIRVFAQGDAKQLIITEANLDFKNQEVWIEIFNPTNEELILNSLRISGVRTLNILPPEIRKQNGIKLKPGEYLVVCSDINSFTAKYGSNINILEVKLLKNAGEGGFIAINNLDNIENAKKNYPVWGKRKIREDWEYSW</sequence>
<comment type="caution">
    <text evidence="1">The sequence shown here is derived from an EMBL/GenBank/DDBJ whole genome shotgun (WGS) entry which is preliminary data.</text>
</comment>
<evidence type="ECO:0000313" key="2">
    <source>
        <dbReference type="Proteomes" id="UP001221302"/>
    </source>
</evidence>
<protein>
    <recommendedName>
        <fullName evidence="3">LTD domain-containing protein</fullName>
    </recommendedName>
</protein>
<evidence type="ECO:0008006" key="3">
    <source>
        <dbReference type="Google" id="ProtNLM"/>
    </source>
</evidence>
<dbReference type="Proteomes" id="UP001221302">
    <property type="component" value="Unassembled WGS sequence"/>
</dbReference>
<accession>A0AAE3TET6</accession>
<name>A0AAE3TET6_9BACT</name>